<evidence type="ECO:0000313" key="3">
    <source>
        <dbReference type="Proteomes" id="UP000639403"/>
    </source>
</evidence>
<evidence type="ECO:0000313" key="2">
    <source>
        <dbReference type="EMBL" id="KAF9799485.1"/>
    </source>
</evidence>
<comment type="caution">
    <text evidence="2">The sequence shown here is derived from an EMBL/GenBank/DDBJ whole genome shotgun (WGS) entry which is preliminary data.</text>
</comment>
<accession>A0A8H7TX71</accession>
<evidence type="ECO:0000256" key="1">
    <source>
        <dbReference type="SAM" id="MobiDB-lite"/>
    </source>
</evidence>
<reference evidence="2" key="2">
    <citation type="journal article" name="Front. Microbiol.">
        <title>Degradative Capacity of Two Strains of Rhodonia placenta: From Phenotype to Genotype.</title>
        <authorList>
            <person name="Kolle M."/>
            <person name="Horta M.A.C."/>
            <person name="Nowrousian M."/>
            <person name="Ohm R.A."/>
            <person name="Benz J.P."/>
            <person name="Pilgard A."/>
        </authorList>
    </citation>
    <scope>NUCLEOTIDE SEQUENCE</scope>
    <source>
        <strain evidence="2">FPRL280</strain>
    </source>
</reference>
<organism evidence="2 3">
    <name type="scientific">Rhodonia placenta</name>
    <dbReference type="NCBI Taxonomy" id="104341"/>
    <lineage>
        <taxon>Eukaryota</taxon>
        <taxon>Fungi</taxon>
        <taxon>Dikarya</taxon>
        <taxon>Basidiomycota</taxon>
        <taxon>Agaricomycotina</taxon>
        <taxon>Agaricomycetes</taxon>
        <taxon>Polyporales</taxon>
        <taxon>Adustoporiaceae</taxon>
        <taxon>Rhodonia</taxon>
    </lineage>
</organism>
<proteinExistence type="predicted"/>
<protein>
    <submittedName>
        <fullName evidence="2">Uncharacterized protein</fullName>
    </submittedName>
</protein>
<dbReference type="EMBL" id="JADOXO010000899">
    <property type="protein sequence ID" value="KAF9799485.1"/>
    <property type="molecule type" value="Genomic_DNA"/>
</dbReference>
<reference evidence="2" key="1">
    <citation type="submission" date="2020-11" db="EMBL/GenBank/DDBJ databases">
        <authorList>
            <person name="Koelle M."/>
            <person name="Horta M.A.C."/>
            <person name="Nowrousian M."/>
            <person name="Ohm R.A."/>
            <person name="Benz P."/>
            <person name="Pilgard A."/>
        </authorList>
    </citation>
    <scope>NUCLEOTIDE SEQUENCE</scope>
    <source>
        <strain evidence="2">FPRL280</strain>
    </source>
</reference>
<dbReference type="Proteomes" id="UP000639403">
    <property type="component" value="Unassembled WGS sequence"/>
</dbReference>
<gene>
    <name evidence="2" type="ORF">IEO21_10552</name>
</gene>
<sequence length="274" mass="29789">MPSTNRTLLTSTSNPVCPHASTLANGSCAQIKPLTQLLKKLSSSMSSSTLNIHLVLAAPSCHDLHYVISALSPPAPAHPDQSLVQVKQEKTPISLEILHQSQSLLRVKSEPTESEEGDEEPKSPLAPLSSEPTQFLAAASSNSWPISLSPLPSMFMVPNTSTPMDKETLKLLLSVRYEGKTMQECNRFLAQVKLYWVINLALSTMALRVQVALSLLDGEAHTWATPYLANYMAGMSPVSFTNESDFYTKFKACFGNLDDAAIAQVELAKLCANK</sequence>
<feature type="region of interest" description="Disordered" evidence="1">
    <location>
        <begin position="104"/>
        <end position="129"/>
    </location>
</feature>
<dbReference type="AlphaFoldDB" id="A0A8H7TX71"/>
<name>A0A8H7TX71_9APHY</name>